<feature type="region of interest" description="Disordered" evidence="20">
    <location>
        <begin position="22"/>
        <end position="48"/>
    </location>
</feature>
<evidence type="ECO:0000256" key="8">
    <source>
        <dbReference type="ARBA" id="ARBA00022679"/>
    </source>
</evidence>
<dbReference type="GO" id="GO:0046872">
    <property type="term" value="F:metal ion binding"/>
    <property type="evidence" value="ECO:0007669"/>
    <property type="project" value="UniProtKB-KW"/>
</dbReference>
<evidence type="ECO:0000256" key="10">
    <source>
        <dbReference type="ARBA" id="ARBA00022741"/>
    </source>
</evidence>
<dbReference type="InterPro" id="IPR045801">
    <property type="entry name" value="MEKK4_N"/>
</dbReference>
<dbReference type="SUPFAM" id="SSF56112">
    <property type="entry name" value="Protein kinase-like (PK-like)"/>
    <property type="match status" value="1"/>
</dbReference>
<dbReference type="InterPro" id="IPR050538">
    <property type="entry name" value="MAP_kinase_kinase_kinase"/>
</dbReference>
<comment type="catalytic activity">
    <reaction evidence="15">
        <text>L-seryl-[protein] + ATP = O-phospho-L-seryl-[protein] + ADP + H(+)</text>
        <dbReference type="Rhea" id="RHEA:17989"/>
        <dbReference type="Rhea" id="RHEA-COMP:9863"/>
        <dbReference type="Rhea" id="RHEA-COMP:11604"/>
        <dbReference type="ChEBI" id="CHEBI:15378"/>
        <dbReference type="ChEBI" id="CHEBI:29999"/>
        <dbReference type="ChEBI" id="CHEBI:30616"/>
        <dbReference type="ChEBI" id="CHEBI:83421"/>
        <dbReference type="ChEBI" id="CHEBI:456216"/>
        <dbReference type="EC" id="2.7.11.25"/>
    </reaction>
</comment>
<keyword evidence="11 22" id="KW-0418">Kinase</keyword>
<dbReference type="PROSITE" id="PS00107">
    <property type="entry name" value="PROTEIN_KINASE_ATP"/>
    <property type="match status" value="1"/>
</dbReference>
<dbReference type="Pfam" id="PF19431">
    <property type="entry name" value="MEKK4_N"/>
    <property type="match status" value="3"/>
</dbReference>
<proteinExistence type="evidence at transcript level"/>
<keyword evidence="13" id="KW-0460">Magnesium</keyword>
<evidence type="ECO:0000256" key="2">
    <source>
        <dbReference type="ARBA" id="ARBA00004556"/>
    </source>
</evidence>
<keyword evidence="6" id="KW-0723">Serine/threonine-protein kinase</keyword>
<dbReference type="GO" id="GO:0004709">
    <property type="term" value="F:MAP kinase kinase kinase activity"/>
    <property type="evidence" value="ECO:0007669"/>
    <property type="project" value="UniProtKB-EC"/>
</dbReference>
<comment type="similarity">
    <text evidence="3">Belongs to the protein kinase superfamily. STE Ser/Thr protein kinase family. MAP kinase kinase kinase subfamily.</text>
</comment>
<keyword evidence="12 19" id="KW-0067">ATP-binding</keyword>
<evidence type="ECO:0000256" key="13">
    <source>
        <dbReference type="ARBA" id="ARBA00022842"/>
    </source>
</evidence>
<keyword evidence="5" id="KW-0963">Cytoplasm</keyword>
<feature type="domain" description="Protein kinase" evidence="21">
    <location>
        <begin position="905"/>
        <end position="1166"/>
    </location>
</feature>
<evidence type="ECO:0000256" key="15">
    <source>
        <dbReference type="ARBA" id="ARBA00048329"/>
    </source>
</evidence>
<evidence type="ECO:0000256" key="1">
    <source>
        <dbReference type="ARBA" id="ARBA00001946"/>
    </source>
</evidence>
<protein>
    <recommendedName>
        <fullName evidence="17">Mitogen-activated protein kinase kinase kinase 4</fullName>
        <ecNumber evidence="4">2.7.11.25</ecNumber>
    </recommendedName>
    <alternativeName>
        <fullName evidence="18">MAPK/ERK kinase kinase 4</fullName>
    </alternativeName>
</protein>
<evidence type="ECO:0000256" key="19">
    <source>
        <dbReference type="PROSITE-ProRule" id="PRU10141"/>
    </source>
</evidence>
<dbReference type="PROSITE" id="PS50011">
    <property type="entry name" value="PROTEIN_KINASE_DOM"/>
    <property type="match status" value="1"/>
</dbReference>
<accession>R4WQK7</accession>
<dbReference type="GO" id="GO:0005524">
    <property type="term" value="F:ATP binding"/>
    <property type="evidence" value="ECO:0007669"/>
    <property type="project" value="UniProtKB-UniRule"/>
</dbReference>
<keyword evidence="7" id="KW-0597">Phosphoprotein</keyword>
<evidence type="ECO:0000256" key="9">
    <source>
        <dbReference type="ARBA" id="ARBA00022723"/>
    </source>
</evidence>
<dbReference type="Gene3D" id="1.10.510.10">
    <property type="entry name" value="Transferase(Phosphotransferase) domain 1"/>
    <property type="match status" value="1"/>
</dbReference>
<dbReference type="SMART" id="SM00220">
    <property type="entry name" value="S_TKc"/>
    <property type="match status" value="1"/>
</dbReference>
<dbReference type="PANTHER" id="PTHR48016">
    <property type="entry name" value="MAP KINASE KINASE KINASE SSK2-RELATED-RELATED"/>
    <property type="match status" value="1"/>
</dbReference>
<evidence type="ECO:0000256" key="5">
    <source>
        <dbReference type="ARBA" id="ARBA00022490"/>
    </source>
</evidence>
<dbReference type="InterPro" id="IPR008271">
    <property type="entry name" value="Ser/Thr_kinase_AS"/>
</dbReference>
<dbReference type="EC" id="2.7.11.25" evidence="4"/>
<comment type="cofactor">
    <cofactor evidence="1">
        <name>Mg(2+)</name>
        <dbReference type="ChEBI" id="CHEBI:18420"/>
    </cofactor>
</comment>
<dbReference type="InterPro" id="IPR000719">
    <property type="entry name" value="Prot_kinase_dom"/>
</dbReference>
<dbReference type="GO" id="GO:0048471">
    <property type="term" value="C:perinuclear region of cytoplasm"/>
    <property type="evidence" value="ECO:0007669"/>
    <property type="project" value="UniProtKB-SubCell"/>
</dbReference>
<keyword evidence="8" id="KW-0808">Transferase</keyword>
<comment type="subcellular location">
    <subcellularLocation>
        <location evidence="2">Cytoplasm</location>
        <location evidence="2">Perinuclear region</location>
    </subcellularLocation>
</comment>
<dbReference type="Pfam" id="PF00069">
    <property type="entry name" value="Pkinase"/>
    <property type="match status" value="1"/>
</dbReference>
<dbReference type="PROSITE" id="PS00108">
    <property type="entry name" value="PROTEIN_KINASE_ST"/>
    <property type="match status" value="1"/>
</dbReference>
<evidence type="ECO:0000256" key="3">
    <source>
        <dbReference type="ARBA" id="ARBA00006529"/>
    </source>
</evidence>
<evidence type="ECO:0000256" key="14">
    <source>
        <dbReference type="ARBA" id="ARBA00047559"/>
    </source>
</evidence>
<keyword evidence="10 19" id="KW-0547">Nucleotide-binding</keyword>
<comment type="catalytic activity">
    <reaction evidence="14">
        <text>L-threonyl-[protein] + ATP = O-phospho-L-threonyl-[protein] + ADP + H(+)</text>
        <dbReference type="Rhea" id="RHEA:46608"/>
        <dbReference type="Rhea" id="RHEA-COMP:11060"/>
        <dbReference type="Rhea" id="RHEA-COMP:11605"/>
        <dbReference type="ChEBI" id="CHEBI:15378"/>
        <dbReference type="ChEBI" id="CHEBI:30013"/>
        <dbReference type="ChEBI" id="CHEBI:30616"/>
        <dbReference type="ChEBI" id="CHEBI:61977"/>
        <dbReference type="ChEBI" id="CHEBI:456216"/>
        <dbReference type="EC" id="2.7.11.25"/>
    </reaction>
</comment>
<sequence>MKKRDISNHRVVHAVRKYSPSISHFSHADSEEDASEPKKKSDKRSKHLLRESERDFKLNVQDMDLHKEEKEGKLPITYCNFKVESSSCFLSLNSKLIKTAKQWRSSATEVAKNRSEFHEYLENLSKVGNPDVKDKSYKTQVSHEHLWQTELKDMIWLELKARLADRTVDEQDKYLLDARNSVPQLLDDILNYRFERKQDKLSAQSSDSGVFISLPEIEECSGCLSLFCPCCMEQEVLALKEVRTLLDRLEKAEVLFPSSKCFGHIFPLYKSKEFYGKVKAMCLWYNMMRQFRLKTIIIGKQILCYADGSDFFAFHNSNDDILNPGGHDLCVDYLQQFGKVFFKTEEGDTRGYRMFLEHVLKTKGFKKAFQFMENLHLKLLRKARIALERPTEGNMKSYTSYDETNLLKYGYWSDEYQSMKLPSFRSAFLFMSQIPLDVIHEFLRMRLETKLEKPSCLSIRQLMKELKEALKLAVINKERYLYHCEVALIEFDEETHLKFKDSIKKFDETVEEIIQLYLTYLEQWVSLTQFSKLQKNVLEEDWSFITYTVPHFPNCESNAYDVFCNISCSLLQIIRMHIKDKIDLMLKEFSEDSENEESNLCVSVFSSSNPNHRKMLQLCRGLQTLFLETRDRTIHVVVLMKILVKYCEETNGDRKSNIKKSFEDSLKGLRGEAFNLCTVMKEKIALIENLMPKYSMEDSENFSLHSRCREVVHQMYRYTFEYYKEIGKIVTFKACLIRDMFKLAQSWLKFVRKFCEKGRGVRPRWANFGVEFILFISTPKFTKHLTEEEFEVIQKALVDGIKHIKGCAEQEKNSSSPASPSGYYYRQSFSNPDSSLSSQGDKIDGCLDKRNLPREERLVNAINKLEQKMESKLREEELIGNVVSTSNNTMYDKNFIKPRSVTFGWQRGIKIGQGRFGKVYTAVNNDTGELMAMKEIPLSPNDVRTIKSVATELKILEGIKHDNVVRYYGAEIHRDELLIFMELCPEGTLEELILASENGLPESIVRRYSKQLISAVSTLHEHSVVHRDIKTANIFLTSEGNKLKLGDFGSAVKIRAHTTVPGELKGFVGTQAYMAPEVFMKTNTVGHGRAADIWSLGCVVIEMSSGKRPWSEYDSNYQIMFKVGMGETPAVPETLSDEGKAFINKCIQHNPKRRSTIKQLINDNFLKVESEDDGLLCTMPSVLEEYLRLGIKR</sequence>
<evidence type="ECO:0000256" key="18">
    <source>
        <dbReference type="ARBA" id="ARBA00083883"/>
    </source>
</evidence>
<evidence type="ECO:0000256" key="20">
    <source>
        <dbReference type="SAM" id="MobiDB-lite"/>
    </source>
</evidence>
<comment type="function">
    <text evidence="16">Component of a protein kinase signal transduction cascade. Activates the CSBP2, P38 and JNK MAPK pathways, but not the ERK pathway. Specifically phosphorylates and activates MAP2K4 and MAP2K6.</text>
</comment>
<reference evidence="22" key="1">
    <citation type="journal article" date="2013" name="PLoS ONE">
        <title>Gene expression in gut symbiotic organ of stinkbug affected by extracellular bacterial symbiont.</title>
        <authorList>
            <person name="Futahashi R."/>
            <person name="Tanaka K."/>
            <person name="Tanahashi M."/>
            <person name="Nikoh N."/>
            <person name="Kikuchi Y."/>
            <person name="Lee B.L."/>
            <person name="Fukatsu T."/>
        </authorList>
    </citation>
    <scope>NUCLEOTIDE SEQUENCE</scope>
    <source>
        <tissue evidence="22">Midgut</tissue>
    </source>
</reference>
<evidence type="ECO:0000256" key="7">
    <source>
        <dbReference type="ARBA" id="ARBA00022553"/>
    </source>
</evidence>
<feature type="binding site" evidence="19">
    <location>
        <position position="934"/>
    </location>
    <ligand>
        <name>ATP</name>
        <dbReference type="ChEBI" id="CHEBI:30616"/>
    </ligand>
</feature>
<evidence type="ECO:0000256" key="17">
    <source>
        <dbReference type="ARBA" id="ARBA00069057"/>
    </source>
</evidence>
<dbReference type="InterPro" id="IPR017441">
    <property type="entry name" value="Protein_kinase_ATP_BS"/>
</dbReference>
<name>R4WQK7_RIPPE</name>
<evidence type="ECO:0000313" key="22">
    <source>
        <dbReference type="EMBL" id="BAN21181.1"/>
    </source>
</evidence>
<organism evidence="22">
    <name type="scientific">Riptortus pedestris</name>
    <name type="common">Bean bug</name>
    <dbReference type="NCBI Taxonomy" id="329032"/>
    <lineage>
        <taxon>Eukaryota</taxon>
        <taxon>Metazoa</taxon>
        <taxon>Ecdysozoa</taxon>
        <taxon>Arthropoda</taxon>
        <taxon>Hexapoda</taxon>
        <taxon>Insecta</taxon>
        <taxon>Pterygota</taxon>
        <taxon>Neoptera</taxon>
        <taxon>Paraneoptera</taxon>
        <taxon>Hemiptera</taxon>
        <taxon>Heteroptera</taxon>
        <taxon>Panheteroptera</taxon>
        <taxon>Pentatomomorpha</taxon>
        <taxon>Coreoidea</taxon>
        <taxon>Alydidae</taxon>
        <taxon>Riptortus</taxon>
    </lineage>
</organism>
<dbReference type="InterPro" id="IPR011009">
    <property type="entry name" value="Kinase-like_dom_sf"/>
</dbReference>
<dbReference type="EMBL" id="AK417966">
    <property type="protein sequence ID" value="BAN21181.1"/>
    <property type="molecule type" value="mRNA"/>
</dbReference>
<dbReference type="FunFam" id="1.10.510.10:FF:000122">
    <property type="entry name" value="Mitogen-activated protein kinase kinase kinase 4"/>
    <property type="match status" value="1"/>
</dbReference>
<dbReference type="PANTHER" id="PTHR48016:SF32">
    <property type="entry name" value="MITOGEN-ACTIVATED PROTEIN KINASE KINASE KINASE 4"/>
    <property type="match status" value="1"/>
</dbReference>
<evidence type="ECO:0000256" key="6">
    <source>
        <dbReference type="ARBA" id="ARBA00022527"/>
    </source>
</evidence>
<dbReference type="AlphaFoldDB" id="R4WQK7"/>
<keyword evidence="9" id="KW-0479">Metal-binding</keyword>
<evidence type="ECO:0000256" key="16">
    <source>
        <dbReference type="ARBA" id="ARBA00060115"/>
    </source>
</evidence>
<evidence type="ECO:0000256" key="12">
    <source>
        <dbReference type="ARBA" id="ARBA00022840"/>
    </source>
</evidence>
<evidence type="ECO:0000256" key="4">
    <source>
        <dbReference type="ARBA" id="ARBA00012406"/>
    </source>
</evidence>
<evidence type="ECO:0000259" key="21">
    <source>
        <dbReference type="PROSITE" id="PS50011"/>
    </source>
</evidence>
<evidence type="ECO:0000256" key="11">
    <source>
        <dbReference type="ARBA" id="ARBA00022777"/>
    </source>
</evidence>